<dbReference type="RefSeq" id="WP_137482214.1">
    <property type="nucleotide sequence ID" value="NZ_SZZP01000020.1"/>
</dbReference>
<evidence type="ECO:0000313" key="1">
    <source>
        <dbReference type="EMBL" id="TKV77929.1"/>
    </source>
</evidence>
<comment type="caution">
    <text evidence="1">The sequence shown here is derived from an EMBL/GenBank/DDBJ whole genome shotgun (WGS) entry which is preliminary data.</text>
</comment>
<dbReference type="InterPro" id="IPR015315">
    <property type="entry name" value="DUF1963"/>
</dbReference>
<dbReference type="Pfam" id="PF09234">
    <property type="entry name" value="DUF1963"/>
    <property type="match status" value="1"/>
</dbReference>
<gene>
    <name evidence="1" type="ORF">FDV58_29180</name>
</gene>
<accession>A0A4U6RSQ2</accession>
<proteinExistence type="predicted"/>
<dbReference type="Gene3D" id="2.30.320.10">
    <property type="entry name" value="YwqG-like"/>
    <property type="match status" value="2"/>
</dbReference>
<reference evidence="1 2" key="1">
    <citation type="submission" date="2019-05" db="EMBL/GenBank/DDBJ databases">
        <title>Draft Genome of Bradyrhizobium elkanii strain SEMIA 938, Used in Commercial Inoculants for Lupinus spp. in Brazil.</title>
        <authorList>
            <person name="Hungria M."/>
            <person name="Delamuta J.R.M."/>
            <person name="Ribeiro R.A."/>
            <person name="Nogueira M.A."/>
        </authorList>
    </citation>
    <scope>NUCLEOTIDE SEQUENCE [LARGE SCALE GENOMIC DNA]</scope>
    <source>
        <strain evidence="1 2">Semia 938</strain>
    </source>
</reference>
<dbReference type="Proteomes" id="UP000305095">
    <property type="component" value="Unassembled WGS sequence"/>
</dbReference>
<dbReference type="SUPFAM" id="SSF103032">
    <property type="entry name" value="Hypothetical protein YwqG"/>
    <property type="match status" value="1"/>
</dbReference>
<dbReference type="AlphaFoldDB" id="A0A4U6RSQ2"/>
<dbReference type="InterPro" id="IPR035948">
    <property type="entry name" value="YwqG-like_sf"/>
</dbReference>
<evidence type="ECO:0000313" key="2">
    <source>
        <dbReference type="Proteomes" id="UP000305095"/>
    </source>
</evidence>
<protein>
    <submittedName>
        <fullName evidence="1">DUF1963 domain-containing protein</fullName>
    </submittedName>
</protein>
<name>A0A4U6RSQ2_BRAEL</name>
<sequence>MAYGKIFSKVRALLGKAQEPADAPRRKITAADRELAEKLLDGMVSQVLHEQEMDEARGTEPLLVRLVPQVPVRDREAVGWIGGGARLPAGLEWPTVGDSTFQLLVQLDCSRLPAGLWEGLGPRHGWLAIFLDPQSIEAKVLHFSDASEFRSSPPILKDCSIAGYDGRKRAEASNYTWSFPRWPIDIVPVEHGRDDPYREGRSQIGSQRYGTRHDIVTEQRWPFDWPTAQMMMDGALSAYEGRASSNGLPDFLKPAALAKARQAIIDAEQAGTAADEVANMRINYDERCAMVAVAEFNAKNHATVVDRLRALKARIDAVAASEAFSSDAIGSVMAEMKAMMWMHSSVPPQYRDGKKLSGAERLAEGVQTLALPLTTHDPSAAPKWVYDFETRLLEAAKPAYLRDPTALPAALVADCEEVWSDQAARDMLSMGHVPQKYIHRYDQAEDVTLVEIPSSNLIGWQFGDVDNLVITISKADLSRGDFSKLLVQVTN</sequence>
<dbReference type="EMBL" id="SZZP01000020">
    <property type="protein sequence ID" value="TKV77929.1"/>
    <property type="molecule type" value="Genomic_DNA"/>
</dbReference>
<organism evidence="1 2">
    <name type="scientific">Bradyrhizobium elkanii</name>
    <dbReference type="NCBI Taxonomy" id="29448"/>
    <lineage>
        <taxon>Bacteria</taxon>
        <taxon>Pseudomonadati</taxon>
        <taxon>Pseudomonadota</taxon>
        <taxon>Alphaproteobacteria</taxon>
        <taxon>Hyphomicrobiales</taxon>
        <taxon>Nitrobacteraceae</taxon>
        <taxon>Bradyrhizobium</taxon>
    </lineage>
</organism>